<dbReference type="InterPro" id="IPR010642">
    <property type="entry name" value="Invasion_prot_B"/>
</dbReference>
<accession>A0A6B8M7D0</accession>
<keyword evidence="2" id="KW-1185">Reference proteome</keyword>
<dbReference type="InterPro" id="IPR038696">
    <property type="entry name" value="IalB_sf"/>
</dbReference>
<gene>
    <name evidence="1" type="ORF">F7D14_13590</name>
</gene>
<dbReference type="EMBL" id="CP044331">
    <property type="protein sequence ID" value="QGM98408.1"/>
    <property type="molecule type" value="Genomic_DNA"/>
</dbReference>
<dbReference type="KEGG" id="mpar:F7D14_13590"/>
<protein>
    <recommendedName>
        <fullName evidence="3">Invasion associated locus B family protein</fullName>
    </recommendedName>
</protein>
<proteinExistence type="predicted"/>
<name>A0A6B8M7D0_9HYPH</name>
<dbReference type="Gene3D" id="2.60.40.1880">
    <property type="entry name" value="Invasion associated locus B (IalB) protein"/>
    <property type="match status" value="1"/>
</dbReference>
<dbReference type="Pfam" id="PF06776">
    <property type="entry name" value="IalB"/>
    <property type="match status" value="1"/>
</dbReference>
<dbReference type="Proteomes" id="UP000422569">
    <property type="component" value="Chromosome"/>
</dbReference>
<dbReference type="AlphaFoldDB" id="A0A6B8M7D0"/>
<sequence length="193" mass="20481">MTLRYQRGVSPFEVVTMLSCNVGVRLFGRGVLRALFILLLASPLPGGAQAEVSPPAAKFGAWDLQCASPPGAKGPVCALTQTVRSEEMASASVIVAFRKSPAIPNGVLQIMAPQSVFLLEGIKVKIDQDDIGAIPFFRCTQIGCAAEAPLGEDVVKKLASGRNLLITIYINPGEGLRNIVPLEGFKDGYKALQ</sequence>
<evidence type="ECO:0000313" key="2">
    <source>
        <dbReference type="Proteomes" id="UP000422569"/>
    </source>
</evidence>
<reference evidence="1 2" key="1">
    <citation type="submission" date="2019-09" db="EMBL/GenBank/DDBJ databases">
        <title>Isolation and complete genome sequencing of Methylocystis species.</title>
        <authorList>
            <person name="Rumah B.L."/>
            <person name="Stead C.E."/>
            <person name="Stevens B.C."/>
            <person name="Minton N.P."/>
            <person name="Grosse-Honebrink A."/>
            <person name="Zhang Y."/>
        </authorList>
    </citation>
    <scope>NUCLEOTIDE SEQUENCE [LARGE SCALE GENOMIC DNA]</scope>
    <source>
        <strain evidence="1 2">BRCS2</strain>
    </source>
</reference>
<evidence type="ECO:0008006" key="3">
    <source>
        <dbReference type="Google" id="ProtNLM"/>
    </source>
</evidence>
<evidence type="ECO:0000313" key="1">
    <source>
        <dbReference type="EMBL" id="QGM98408.1"/>
    </source>
</evidence>
<organism evidence="1 2">
    <name type="scientific">Methylocystis parvus</name>
    <dbReference type="NCBI Taxonomy" id="134"/>
    <lineage>
        <taxon>Bacteria</taxon>
        <taxon>Pseudomonadati</taxon>
        <taxon>Pseudomonadota</taxon>
        <taxon>Alphaproteobacteria</taxon>
        <taxon>Hyphomicrobiales</taxon>
        <taxon>Methylocystaceae</taxon>
        <taxon>Methylocystis</taxon>
    </lineage>
</organism>